<sequence>MTKHKSDDHGPAQAQITDYEGPAGGWGSMKGMAAILPKEKLDPLDMANLLRRQNKTDGFQCVSCAWSKPAHPHPVEFCENGAKATAWEATGYRTSPEWLETHPVTALRDLSDYELEQHGRLTHPVRYDPATDTYRTTTWDAAFAEIGAELRRIKARDPKRAVFYSSGRASLETSYMYQLMARMYGCNNLPDSSNMCHETTGVALKKTIGEAVGTTRLDDFEHADAILFFGQNVGSNSPRMLHPLRTAVKRGCKVVTFNPLKERGLERFADPQNPLDMALGTSTPISTQYHQVKTGGDIAVLMGMCKWLIEADDAAGGKAGGSTFLDHDFLAEHTTGYEALAERARGTSWEAIEAASGLPRVDIIAAARVYAEAKAVMAVYGMGLTQHVRGTENVDMLVNLLLLRGNFGKPGAGICPVRGHSNVQGQRTVGIGHKPEHAPLDILAAQYGFKPPREEGLDTTTACEGILAGEVDAFIQLGGNFVRAIPDTYRMEAVWQSLSLTVHVATKLNRSHLLPGKIAYVLPCIGRTERDDQATGPQTVSIEDSTSCIHASIGTRKAPDGDLMSEPAIVGRLAKEILDPNPKLDWDAWVGDYRLIRTAIEATFPEKFRDYEARMHVPGGLDKGNAVRGRKWLTESGKAQIQLPTGLDSTGFADTPETLRLMTLRSNDQFNTTIYGYDDRFRGISGSRQVVLMNPEDIERLGLAADQIVGLETIYDDGHDRSVLGLRIVPYEVPIGCIGAYYPECNPLIPLKHHDIESQTLAAKSVPVRVVA</sequence>
<dbReference type="OrthoDB" id="5287431at2"/>
<organism evidence="12 13">
    <name type="scientific">Sphingomonas prati</name>
    <dbReference type="NCBI Taxonomy" id="1843237"/>
    <lineage>
        <taxon>Bacteria</taxon>
        <taxon>Pseudomonadati</taxon>
        <taxon>Pseudomonadota</taxon>
        <taxon>Alphaproteobacteria</taxon>
        <taxon>Sphingomonadales</taxon>
        <taxon>Sphingomonadaceae</taxon>
        <taxon>Sphingomonas</taxon>
    </lineage>
</organism>
<dbReference type="InterPro" id="IPR006656">
    <property type="entry name" value="Mopterin_OxRdtase"/>
</dbReference>
<dbReference type="InterPro" id="IPR050123">
    <property type="entry name" value="Prok_molybdopt-oxidoreductase"/>
</dbReference>
<dbReference type="PANTHER" id="PTHR43105">
    <property type="entry name" value="RESPIRATORY NITRATE REDUCTASE"/>
    <property type="match status" value="1"/>
</dbReference>
<keyword evidence="6" id="KW-0479">Metal-binding</keyword>
<dbReference type="Gene3D" id="3.40.50.740">
    <property type="match status" value="1"/>
</dbReference>
<reference evidence="12 13" key="1">
    <citation type="submission" date="2020-08" db="EMBL/GenBank/DDBJ databases">
        <title>Genomic Encyclopedia of Type Strains, Phase IV (KMG-IV): sequencing the most valuable type-strain genomes for metagenomic binning, comparative biology and taxonomic classification.</title>
        <authorList>
            <person name="Goeker M."/>
        </authorList>
    </citation>
    <scope>NUCLEOTIDE SEQUENCE [LARGE SCALE GENOMIC DNA]</scope>
    <source>
        <strain evidence="12 13">DSM 103336</strain>
    </source>
</reference>
<dbReference type="PANTHER" id="PTHR43105:SF4">
    <property type="entry name" value="PROTEIN YDEP"/>
    <property type="match status" value="1"/>
</dbReference>
<dbReference type="Proteomes" id="UP000546701">
    <property type="component" value="Unassembled WGS sequence"/>
</dbReference>
<dbReference type="SUPFAM" id="SSF50692">
    <property type="entry name" value="ADC-like"/>
    <property type="match status" value="1"/>
</dbReference>
<feature type="compositionally biased region" description="Basic and acidic residues" evidence="10">
    <location>
        <begin position="1"/>
        <end position="10"/>
    </location>
</feature>
<evidence type="ECO:0000256" key="6">
    <source>
        <dbReference type="ARBA" id="ARBA00022723"/>
    </source>
</evidence>
<evidence type="ECO:0000256" key="10">
    <source>
        <dbReference type="SAM" id="MobiDB-lite"/>
    </source>
</evidence>
<evidence type="ECO:0000256" key="1">
    <source>
        <dbReference type="ARBA" id="ARBA00001942"/>
    </source>
</evidence>
<keyword evidence="7" id="KW-0560">Oxidoreductase</keyword>
<protein>
    <submittedName>
        <fullName evidence="12">Molybdopterin-dependent oxidoreductase alpha subunit</fullName>
    </submittedName>
</protein>
<comment type="caution">
    <text evidence="12">The sequence shown here is derived from an EMBL/GenBank/DDBJ whole genome shotgun (WGS) entry which is preliminary data.</text>
</comment>
<evidence type="ECO:0000256" key="4">
    <source>
        <dbReference type="ARBA" id="ARBA00022485"/>
    </source>
</evidence>
<comment type="cofactor">
    <cofactor evidence="2">
        <name>[4Fe-4S] cluster</name>
        <dbReference type="ChEBI" id="CHEBI:49883"/>
    </cofactor>
</comment>
<dbReference type="InterPro" id="IPR037951">
    <property type="entry name" value="MopB_CT_YdeP"/>
</dbReference>
<gene>
    <name evidence="12" type="ORF">FHS99_002389</name>
</gene>
<dbReference type="CDD" id="cd02787">
    <property type="entry name" value="MopB_CT_ydeP"/>
    <property type="match status" value="1"/>
</dbReference>
<evidence type="ECO:0000256" key="3">
    <source>
        <dbReference type="ARBA" id="ARBA00010312"/>
    </source>
</evidence>
<dbReference type="PIRSF" id="PIRSF000144">
    <property type="entry name" value="CbbBc"/>
    <property type="match status" value="1"/>
</dbReference>
<comment type="cofactor">
    <cofactor evidence="1">
        <name>Mo-bis(molybdopterin guanine dinucleotide)</name>
        <dbReference type="ChEBI" id="CHEBI:60539"/>
    </cofactor>
</comment>
<evidence type="ECO:0000256" key="7">
    <source>
        <dbReference type="ARBA" id="ARBA00023002"/>
    </source>
</evidence>
<evidence type="ECO:0000259" key="11">
    <source>
        <dbReference type="Pfam" id="PF00384"/>
    </source>
</evidence>
<evidence type="ECO:0000256" key="5">
    <source>
        <dbReference type="ARBA" id="ARBA00022505"/>
    </source>
</evidence>
<dbReference type="GO" id="GO:0051539">
    <property type="term" value="F:4 iron, 4 sulfur cluster binding"/>
    <property type="evidence" value="ECO:0007669"/>
    <property type="project" value="UniProtKB-KW"/>
</dbReference>
<keyword evidence="9" id="KW-0411">Iron-sulfur</keyword>
<name>A0A7W9BUH4_9SPHN</name>
<dbReference type="GO" id="GO:0016020">
    <property type="term" value="C:membrane"/>
    <property type="evidence" value="ECO:0007669"/>
    <property type="project" value="TreeGrafter"/>
</dbReference>
<accession>A0A7W9BUH4</accession>
<evidence type="ECO:0000313" key="12">
    <source>
        <dbReference type="EMBL" id="MBB5729893.1"/>
    </source>
</evidence>
<keyword evidence="13" id="KW-1185">Reference proteome</keyword>
<evidence type="ECO:0000256" key="8">
    <source>
        <dbReference type="ARBA" id="ARBA00023004"/>
    </source>
</evidence>
<dbReference type="InterPro" id="IPR009010">
    <property type="entry name" value="Asp_de-COase-like_dom_sf"/>
</dbReference>
<dbReference type="InterPro" id="IPR041953">
    <property type="entry name" value="YdeP_MopB"/>
</dbReference>
<dbReference type="RefSeq" id="WP_157175970.1">
    <property type="nucleotide sequence ID" value="NZ_BMJP01000003.1"/>
</dbReference>
<keyword evidence="4" id="KW-0004">4Fe-4S</keyword>
<feature type="domain" description="Molybdopterin oxidoreductase" evidence="11">
    <location>
        <begin position="120"/>
        <end position="425"/>
    </location>
</feature>
<dbReference type="Pfam" id="PF00384">
    <property type="entry name" value="Molybdopterin"/>
    <property type="match status" value="1"/>
</dbReference>
<dbReference type="Gene3D" id="3.40.228.10">
    <property type="entry name" value="Dimethylsulfoxide Reductase, domain 2"/>
    <property type="match status" value="1"/>
</dbReference>
<dbReference type="NCBIfam" id="TIGR01701">
    <property type="entry name" value="Fdhalpha-like"/>
    <property type="match status" value="1"/>
</dbReference>
<keyword evidence="5" id="KW-0500">Molybdenum</keyword>
<keyword evidence="8" id="KW-0408">Iron</keyword>
<dbReference type="AlphaFoldDB" id="A0A7W9BUH4"/>
<dbReference type="GO" id="GO:0008863">
    <property type="term" value="F:formate dehydrogenase (NAD+) activity"/>
    <property type="evidence" value="ECO:0007669"/>
    <property type="project" value="InterPro"/>
</dbReference>
<evidence type="ECO:0000313" key="13">
    <source>
        <dbReference type="Proteomes" id="UP000546701"/>
    </source>
</evidence>
<dbReference type="GO" id="GO:0030151">
    <property type="term" value="F:molybdenum ion binding"/>
    <property type="evidence" value="ECO:0007669"/>
    <property type="project" value="InterPro"/>
</dbReference>
<comment type="similarity">
    <text evidence="3">Belongs to the prokaryotic molybdopterin-containing oxidoreductase family.</text>
</comment>
<dbReference type="InterPro" id="IPR010046">
    <property type="entry name" value="Mopterin_OxRdtse_a_bac"/>
</dbReference>
<evidence type="ECO:0000256" key="2">
    <source>
        <dbReference type="ARBA" id="ARBA00001966"/>
    </source>
</evidence>
<evidence type="ECO:0000256" key="9">
    <source>
        <dbReference type="ARBA" id="ARBA00023014"/>
    </source>
</evidence>
<dbReference type="SUPFAM" id="SSF53706">
    <property type="entry name" value="Formate dehydrogenase/DMSO reductase, domains 1-3"/>
    <property type="match status" value="1"/>
</dbReference>
<dbReference type="CDD" id="cd02767">
    <property type="entry name" value="MopB_ydeP"/>
    <property type="match status" value="1"/>
</dbReference>
<feature type="region of interest" description="Disordered" evidence="10">
    <location>
        <begin position="1"/>
        <end position="23"/>
    </location>
</feature>
<proteinExistence type="inferred from homology"/>
<dbReference type="EMBL" id="JACIJR010000005">
    <property type="protein sequence ID" value="MBB5729893.1"/>
    <property type="molecule type" value="Genomic_DNA"/>
</dbReference>